<dbReference type="SUPFAM" id="SSF46785">
    <property type="entry name" value="Winged helix' DNA-binding domain"/>
    <property type="match status" value="1"/>
</dbReference>
<evidence type="ECO:0000313" key="8">
    <source>
        <dbReference type="Proteomes" id="UP000585363"/>
    </source>
</evidence>
<dbReference type="InterPro" id="IPR036388">
    <property type="entry name" value="WH-like_DNA-bd_sf"/>
</dbReference>
<dbReference type="Proteomes" id="UP000585363">
    <property type="component" value="Unassembled WGS sequence"/>
</dbReference>
<sequence length="302" mass="33819">MDYFSALGAFVHAAETRSFTEAGRRLGISSSAVGKAVVRLEEELGVRLFHRSTRAMTLTAEGQLFEDRCQRILAEFEVARDELNQARAEPQGKLRVALPQLGIYLMPYLVEFQQQFPQIELELDFSDRLVNIIDEGFDAVIRIGMIHDSRLTIRQLAGYQHRLVATPGYLAKWGLPAHPHDLTSHACLRYRFPSSGKLDHWPLMENGNPFSIELPQSSVANAIDPLKAMAEAGLGIALLPDFIVARSIAKGRLVALLDKFIHDYRSVCILWPSSRQPLPKIKAFVDFIVERIGTATANISLR</sequence>
<reference evidence="7 8" key="1">
    <citation type="submission" date="2020-01" db="EMBL/GenBank/DDBJ databases">
        <authorList>
            <person name="Lee S.D."/>
        </authorList>
    </citation>
    <scope>NUCLEOTIDE SEQUENCE [LARGE SCALE GENOMIC DNA]</scope>
    <source>
        <strain evidence="7 8">SAP-1</strain>
    </source>
</reference>
<keyword evidence="3" id="KW-0805">Transcription regulation</keyword>
<accession>A0A848MHR8</accession>
<evidence type="ECO:0000313" key="7">
    <source>
        <dbReference type="EMBL" id="NMP27948.1"/>
    </source>
</evidence>
<evidence type="ECO:0000256" key="1">
    <source>
        <dbReference type="ARBA" id="ARBA00009437"/>
    </source>
</evidence>
<dbReference type="FunFam" id="1.10.10.10:FF:000001">
    <property type="entry name" value="LysR family transcriptional regulator"/>
    <property type="match status" value="1"/>
</dbReference>
<proteinExistence type="inferred from homology"/>
<evidence type="ECO:0000256" key="2">
    <source>
        <dbReference type="ARBA" id="ARBA00022491"/>
    </source>
</evidence>
<evidence type="ECO:0000259" key="6">
    <source>
        <dbReference type="PROSITE" id="PS50931"/>
    </source>
</evidence>
<keyword evidence="8" id="KW-1185">Reference proteome</keyword>
<dbReference type="InterPro" id="IPR005119">
    <property type="entry name" value="LysR_subst-bd"/>
</dbReference>
<gene>
    <name evidence="7" type="ORF">GW590_13895</name>
</gene>
<dbReference type="EMBL" id="JAADJU010000007">
    <property type="protein sequence ID" value="NMP27948.1"/>
    <property type="molecule type" value="Genomic_DNA"/>
</dbReference>
<dbReference type="CDD" id="cd08476">
    <property type="entry name" value="PBP2_CrgA_like_7"/>
    <property type="match status" value="1"/>
</dbReference>
<dbReference type="PRINTS" id="PR00039">
    <property type="entry name" value="HTHLYSR"/>
</dbReference>
<dbReference type="InterPro" id="IPR000847">
    <property type="entry name" value="LysR_HTH_N"/>
</dbReference>
<dbReference type="Pfam" id="PF00126">
    <property type="entry name" value="HTH_1"/>
    <property type="match status" value="1"/>
</dbReference>
<dbReference type="Pfam" id="PF03466">
    <property type="entry name" value="LysR_substrate"/>
    <property type="match status" value="1"/>
</dbReference>
<dbReference type="Gene3D" id="3.40.190.290">
    <property type="match status" value="1"/>
</dbReference>
<keyword evidence="2" id="KW-0678">Repressor</keyword>
<organism evidence="7 8">
    <name type="scientific">Rouxiella aceris</name>
    <dbReference type="NCBI Taxonomy" id="2703884"/>
    <lineage>
        <taxon>Bacteria</taxon>
        <taxon>Pseudomonadati</taxon>
        <taxon>Pseudomonadota</taxon>
        <taxon>Gammaproteobacteria</taxon>
        <taxon>Enterobacterales</taxon>
        <taxon>Yersiniaceae</taxon>
        <taxon>Rouxiella</taxon>
    </lineage>
</organism>
<dbReference type="AlphaFoldDB" id="A0A848MHR8"/>
<evidence type="ECO:0000256" key="5">
    <source>
        <dbReference type="ARBA" id="ARBA00023163"/>
    </source>
</evidence>
<dbReference type="SUPFAM" id="SSF53850">
    <property type="entry name" value="Periplasmic binding protein-like II"/>
    <property type="match status" value="1"/>
</dbReference>
<dbReference type="Gene3D" id="1.10.10.10">
    <property type="entry name" value="Winged helix-like DNA-binding domain superfamily/Winged helix DNA-binding domain"/>
    <property type="match status" value="1"/>
</dbReference>
<dbReference type="InterPro" id="IPR058163">
    <property type="entry name" value="LysR-type_TF_proteobact-type"/>
</dbReference>
<keyword evidence="4" id="KW-0238">DNA-binding</keyword>
<dbReference type="GO" id="GO:0003700">
    <property type="term" value="F:DNA-binding transcription factor activity"/>
    <property type="evidence" value="ECO:0007669"/>
    <property type="project" value="InterPro"/>
</dbReference>
<comment type="caution">
    <text evidence="7">The sequence shown here is derived from an EMBL/GenBank/DDBJ whole genome shotgun (WGS) entry which is preliminary data.</text>
</comment>
<dbReference type="PROSITE" id="PS50931">
    <property type="entry name" value="HTH_LYSR"/>
    <property type="match status" value="1"/>
</dbReference>
<reference evidence="7 8" key="2">
    <citation type="submission" date="2020-06" db="EMBL/GenBank/DDBJ databases">
        <title>Polyphasic characterization of a Rahnella strain isolated from tree sap.</title>
        <authorList>
            <person name="Kim I.S."/>
        </authorList>
    </citation>
    <scope>NUCLEOTIDE SEQUENCE [LARGE SCALE GENOMIC DNA]</scope>
    <source>
        <strain evidence="7 8">SAP-1</strain>
    </source>
</reference>
<dbReference type="GO" id="GO:0006351">
    <property type="term" value="P:DNA-templated transcription"/>
    <property type="evidence" value="ECO:0007669"/>
    <property type="project" value="TreeGrafter"/>
</dbReference>
<dbReference type="PANTHER" id="PTHR30537:SF72">
    <property type="entry name" value="LYSR FAMILY TRANSCRIPTIONAL REGULATOR"/>
    <property type="match status" value="1"/>
</dbReference>
<evidence type="ECO:0000256" key="4">
    <source>
        <dbReference type="ARBA" id="ARBA00023125"/>
    </source>
</evidence>
<comment type="similarity">
    <text evidence="1">Belongs to the LysR transcriptional regulatory family.</text>
</comment>
<name>A0A848MHR8_9GAMM</name>
<protein>
    <submittedName>
        <fullName evidence="7">LysR family transcriptional regulator</fullName>
    </submittedName>
</protein>
<feature type="domain" description="HTH lysR-type" evidence="6">
    <location>
        <begin position="1"/>
        <end position="59"/>
    </location>
</feature>
<dbReference type="GO" id="GO:0043565">
    <property type="term" value="F:sequence-specific DNA binding"/>
    <property type="evidence" value="ECO:0007669"/>
    <property type="project" value="TreeGrafter"/>
</dbReference>
<evidence type="ECO:0000256" key="3">
    <source>
        <dbReference type="ARBA" id="ARBA00023015"/>
    </source>
</evidence>
<keyword evidence="5" id="KW-0804">Transcription</keyword>
<dbReference type="PANTHER" id="PTHR30537">
    <property type="entry name" value="HTH-TYPE TRANSCRIPTIONAL REGULATOR"/>
    <property type="match status" value="1"/>
</dbReference>
<dbReference type="InterPro" id="IPR036390">
    <property type="entry name" value="WH_DNA-bd_sf"/>
</dbReference>